<feature type="transmembrane region" description="Helical" evidence="6">
    <location>
        <begin position="233"/>
        <end position="254"/>
    </location>
</feature>
<dbReference type="InterPro" id="IPR005829">
    <property type="entry name" value="Sugar_transporter_CS"/>
</dbReference>
<accession>A0A1A6ACP7</accession>
<dbReference type="InterPro" id="IPR020846">
    <property type="entry name" value="MFS_dom"/>
</dbReference>
<evidence type="ECO:0000256" key="6">
    <source>
        <dbReference type="SAM" id="Phobius"/>
    </source>
</evidence>
<evidence type="ECO:0000313" key="10">
    <source>
        <dbReference type="Proteomes" id="UP000078595"/>
    </source>
</evidence>
<dbReference type="SUPFAM" id="SSF103473">
    <property type="entry name" value="MFS general substrate transporter"/>
    <property type="match status" value="1"/>
</dbReference>
<dbReference type="InterPro" id="IPR011701">
    <property type="entry name" value="MFS"/>
</dbReference>
<keyword evidence="3 6" id="KW-1133">Transmembrane helix</keyword>
<keyword evidence="10" id="KW-1185">Reference proteome</keyword>
<feature type="transmembrane region" description="Helical" evidence="6">
    <location>
        <begin position="473"/>
        <end position="500"/>
    </location>
</feature>
<evidence type="ECO:0000256" key="5">
    <source>
        <dbReference type="SAM" id="MobiDB-lite"/>
    </source>
</evidence>
<evidence type="ECO:0000313" key="8">
    <source>
        <dbReference type="EMBL" id="OBR87818.1"/>
    </source>
</evidence>
<dbReference type="PROSITE" id="PS00216">
    <property type="entry name" value="SUGAR_TRANSPORT_1"/>
    <property type="match status" value="1"/>
</dbReference>
<dbReference type="GeneID" id="28965730"/>
<dbReference type="GO" id="GO:0042908">
    <property type="term" value="P:xenobiotic transport"/>
    <property type="evidence" value="ECO:0007669"/>
    <property type="project" value="UniProtKB-ARBA"/>
</dbReference>
<feature type="transmembrane region" description="Helical" evidence="6">
    <location>
        <begin position="544"/>
        <end position="564"/>
    </location>
</feature>
<dbReference type="InterPro" id="IPR036259">
    <property type="entry name" value="MFS_trans_sf"/>
</dbReference>
<feature type="transmembrane region" description="Helical" evidence="6">
    <location>
        <begin position="203"/>
        <end position="221"/>
    </location>
</feature>
<reference evidence="8" key="1">
    <citation type="submission" date="2013-07" db="EMBL/GenBank/DDBJ databases">
        <title>The Genome Sequence of Cryptococcus dejecticola CBS10117.</title>
        <authorList>
            <consortium name="The Broad Institute Genome Sequencing Platform"/>
            <person name="Cuomo C."/>
            <person name="Litvintseva A."/>
            <person name="Chen Y."/>
            <person name="Heitman J."/>
            <person name="Sun S."/>
            <person name="Springer D."/>
            <person name="Dromer F."/>
            <person name="Young S.K."/>
            <person name="Zeng Q."/>
            <person name="Gargeya S."/>
            <person name="Fitzgerald M."/>
            <person name="Abouelleil A."/>
            <person name="Alvarado L."/>
            <person name="Berlin A.M."/>
            <person name="Chapman S.B."/>
            <person name="Dewar J."/>
            <person name="Goldberg J."/>
            <person name="Griggs A."/>
            <person name="Gujja S."/>
            <person name="Hansen M."/>
            <person name="Howarth C."/>
            <person name="Imamovic A."/>
            <person name="Larimer J."/>
            <person name="McCowan C."/>
            <person name="Murphy C."/>
            <person name="Pearson M."/>
            <person name="Priest M."/>
            <person name="Roberts A."/>
            <person name="Saif S."/>
            <person name="Shea T."/>
            <person name="Sykes S."/>
            <person name="Wortman J."/>
            <person name="Nusbaum C."/>
            <person name="Birren B."/>
        </authorList>
    </citation>
    <scope>NUCLEOTIDE SEQUENCE [LARGE SCALE GENOMIC DNA]</scope>
    <source>
        <strain evidence="8">CBS 10117</strain>
    </source>
</reference>
<dbReference type="Proteomes" id="UP000078595">
    <property type="component" value="Chromosome 2"/>
</dbReference>
<feature type="transmembrane region" description="Helical" evidence="6">
    <location>
        <begin position="412"/>
        <end position="434"/>
    </location>
</feature>
<dbReference type="PANTHER" id="PTHR23502">
    <property type="entry name" value="MAJOR FACILITATOR SUPERFAMILY"/>
    <property type="match status" value="1"/>
</dbReference>
<feature type="transmembrane region" description="Helical" evidence="6">
    <location>
        <begin position="373"/>
        <end position="392"/>
    </location>
</feature>
<evidence type="ECO:0000256" key="4">
    <source>
        <dbReference type="ARBA" id="ARBA00023136"/>
    </source>
</evidence>
<dbReference type="Gene3D" id="1.20.1250.20">
    <property type="entry name" value="MFS general substrate transporter like domains"/>
    <property type="match status" value="1"/>
</dbReference>
<feature type="domain" description="Major facilitator superfamily (MFS) profile" evidence="7">
    <location>
        <begin position="138"/>
        <end position="572"/>
    </location>
</feature>
<dbReference type="OrthoDB" id="5376138at2759"/>
<evidence type="ECO:0000256" key="3">
    <source>
        <dbReference type="ARBA" id="ARBA00022989"/>
    </source>
</evidence>
<dbReference type="EMBL" id="KI894028">
    <property type="protein sequence ID" value="OBR87818.1"/>
    <property type="molecule type" value="Genomic_DNA"/>
</dbReference>
<evidence type="ECO:0000313" key="9">
    <source>
        <dbReference type="EMBL" id="WWC59282.1"/>
    </source>
</evidence>
<keyword evidence="2 6" id="KW-0812">Transmembrane</keyword>
<dbReference type="GO" id="GO:0022857">
    <property type="term" value="F:transmembrane transporter activity"/>
    <property type="evidence" value="ECO:0007669"/>
    <property type="project" value="InterPro"/>
</dbReference>
<feature type="compositionally biased region" description="Basic and acidic residues" evidence="5">
    <location>
        <begin position="37"/>
        <end position="54"/>
    </location>
</feature>
<dbReference type="EMBL" id="CP144531">
    <property type="protein sequence ID" value="WWC59282.1"/>
    <property type="molecule type" value="Genomic_DNA"/>
</dbReference>
<name>A0A1A6ACP7_9TREE</name>
<dbReference type="Pfam" id="PF07690">
    <property type="entry name" value="MFS_1"/>
    <property type="match status" value="1"/>
</dbReference>
<dbReference type="GO" id="GO:0140115">
    <property type="term" value="P:export across plasma membrane"/>
    <property type="evidence" value="ECO:0007669"/>
    <property type="project" value="UniProtKB-ARBA"/>
</dbReference>
<feature type="transmembrane region" description="Helical" evidence="6">
    <location>
        <begin position="179"/>
        <end position="196"/>
    </location>
</feature>
<feature type="transmembrane region" description="Helical" evidence="6">
    <location>
        <begin position="136"/>
        <end position="159"/>
    </location>
</feature>
<dbReference type="FunFam" id="1.20.1250.20:FF:000082">
    <property type="entry name" value="MFS multidrug transporter, putative"/>
    <property type="match status" value="1"/>
</dbReference>
<feature type="region of interest" description="Disordered" evidence="5">
    <location>
        <begin position="1"/>
        <end position="78"/>
    </location>
</feature>
<feature type="transmembrane region" description="Helical" evidence="6">
    <location>
        <begin position="261"/>
        <end position="282"/>
    </location>
</feature>
<evidence type="ECO:0000256" key="1">
    <source>
        <dbReference type="ARBA" id="ARBA00004141"/>
    </source>
</evidence>
<comment type="subcellular location">
    <subcellularLocation>
        <location evidence="1">Membrane</location>
        <topology evidence="1">Multi-pass membrane protein</topology>
    </subcellularLocation>
</comment>
<reference evidence="9" key="3">
    <citation type="submission" date="2024-02" db="EMBL/GenBank/DDBJ databases">
        <title>Comparative genomics of Cryptococcus and Kwoniella reveals pathogenesis evolution and contrasting modes of karyotype evolution via chromosome fusion or intercentromeric recombination.</title>
        <authorList>
            <person name="Coelho M.A."/>
            <person name="David-Palma M."/>
            <person name="Shea T."/>
            <person name="Bowers K."/>
            <person name="McGinley-Smith S."/>
            <person name="Mohammad A.W."/>
            <person name="Gnirke A."/>
            <person name="Yurkov A.M."/>
            <person name="Nowrousian M."/>
            <person name="Sun S."/>
            <person name="Cuomo C.A."/>
            <person name="Heitman J."/>
        </authorList>
    </citation>
    <scope>NUCLEOTIDE SEQUENCE</scope>
    <source>
        <strain evidence="9">CBS 10117</strain>
    </source>
</reference>
<proteinExistence type="predicted"/>
<organism evidence="8">
    <name type="scientific">Kwoniella dejecticola CBS 10117</name>
    <dbReference type="NCBI Taxonomy" id="1296121"/>
    <lineage>
        <taxon>Eukaryota</taxon>
        <taxon>Fungi</taxon>
        <taxon>Dikarya</taxon>
        <taxon>Basidiomycota</taxon>
        <taxon>Agaricomycotina</taxon>
        <taxon>Tremellomycetes</taxon>
        <taxon>Tremellales</taxon>
        <taxon>Cryptococcaceae</taxon>
        <taxon>Kwoniella</taxon>
    </lineage>
</organism>
<dbReference type="AlphaFoldDB" id="A0A1A6ACP7"/>
<feature type="transmembrane region" description="Helical" evidence="6">
    <location>
        <begin position="446"/>
        <end position="467"/>
    </location>
</feature>
<sequence length="599" mass="66411">MTVRERSSSRWSETSFDGFENQQDQNVGDGISPEFSTKNDQEQANDEKGEDDLTRIASKNLDDNETAPQDTQKRLPEGCTYGPVMDTAFLSDTKIRLEDGNDARVAEDDMEKRVIWVDFPVGSPANPFNFAASRKFGMTIVAALFTWLTGVNLGAFTIGYASMMEDLNCTRFQASLGNGVYNFGFGIAPLLIAPLSEEFGRRWTYVIAVIAYLLMHIMLALSRNLGTMLAARVLQGCAGSVAATLVGGTIADIFVPADRGLPTAVFSFAAIAGSAFGPLLFCWVESTERLQWRWIWYIQSMMIAALIVPICLIMRETREPVILRRRAKKLRKERGLMDGGRYTARSEIGKVSFWNGIKTNCLRAITFLAVEPILLFFAIWMGLAWGVLYAMVTGLSYVFKGTYGFTTNQVGLVYLTIVIGASIGLATNFIQDAIYRRRVSIDGIEARLYSPMVGGIGLAIGCVWFGLTSLPSVHWILPCIGIVIIIASIFPIYLSGFIYISECYGSYASSAIAAQSWVRNTVAAVFIFFILSMYDALTPRWTCVTWGCVALLLSSVPFIAFKYGPQIRARSKFSKLLMKEEQERILREKEAAQNSQNGQ</sequence>
<feature type="transmembrane region" description="Helical" evidence="6">
    <location>
        <begin position="521"/>
        <end position="538"/>
    </location>
</feature>
<dbReference type="STRING" id="1296121.A0A1A6ACP7"/>
<protein>
    <recommendedName>
        <fullName evidence="7">Major facilitator superfamily (MFS) profile domain-containing protein</fullName>
    </recommendedName>
</protein>
<evidence type="ECO:0000256" key="2">
    <source>
        <dbReference type="ARBA" id="ARBA00022692"/>
    </source>
</evidence>
<reference evidence="9" key="2">
    <citation type="submission" date="2013-07" db="EMBL/GenBank/DDBJ databases">
        <authorList>
            <consortium name="The Broad Institute Genome Sequencing Platform"/>
            <person name="Cuomo C."/>
            <person name="Litvintseva A."/>
            <person name="Chen Y."/>
            <person name="Heitman J."/>
            <person name="Sun S."/>
            <person name="Springer D."/>
            <person name="Dromer F."/>
            <person name="Young S.K."/>
            <person name="Zeng Q."/>
            <person name="Gargeya S."/>
            <person name="Fitzgerald M."/>
            <person name="Abouelleil A."/>
            <person name="Alvarado L."/>
            <person name="Berlin A.M."/>
            <person name="Chapman S.B."/>
            <person name="Dewar J."/>
            <person name="Goldberg J."/>
            <person name="Griggs A."/>
            <person name="Gujja S."/>
            <person name="Hansen M."/>
            <person name="Howarth C."/>
            <person name="Imamovic A."/>
            <person name="Larimer J."/>
            <person name="McCowan C."/>
            <person name="Murphy C."/>
            <person name="Pearson M."/>
            <person name="Priest M."/>
            <person name="Roberts A."/>
            <person name="Saif S."/>
            <person name="Shea T."/>
            <person name="Sykes S."/>
            <person name="Wortman J."/>
            <person name="Nusbaum C."/>
            <person name="Birren B."/>
        </authorList>
    </citation>
    <scope>NUCLEOTIDE SEQUENCE</scope>
    <source>
        <strain evidence="9">CBS 10117</strain>
    </source>
</reference>
<dbReference type="VEuPathDB" id="FungiDB:I303_02031"/>
<keyword evidence="4 6" id="KW-0472">Membrane</keyword>
<gene>
    <name evidence="8" type="ORF">I303_02031</name>
    <name evidence="9" type="ORF">I303_101833</name>
</gene>
<dbReference type="KEGG" id="kdj:28965730"/>
<dbReference type="PROSITE" id="PS50850">
    <property type="entry name" value="MFS"/>
    <property type="match status" value="1"/>
</dbReference>
<dbReference type="GO" id="GO:0005886">
    <property type="term" value="C:plasma membrane"/>
    <property type="evidence" value="ECO:0007669"/>
    <property type="project" value="TreeGrafter"/>
</dbReference>
<dbReference type="PANTHER" id="PTHR23502:SF134">
    <property type="entry name" value="MAJOR FACILITATOR SUPERFAMILY (MFS) PROFILE DOMAIN-CONTAINING PROTEIN-RELATED"/>
    <property type="match status" value="1"/>
</dbReference>
<evidence type="ECO:0000259" key="7">
    <source>
        <dbReference type="PROSITE" id="PS50850"/>
    </source>
</evidence>
<dbReference type="RefSeq" id="XP_018265660.1">
    <property type="nucleotide sequence ID" value="XM_018405379.1"/>
</dbReference>